<dbReference type="RefSeq" id="WP_005112306.1">
    <property type="nucleotide sequence ID" value="NZ_CP014955.1"/>
</dbReference>
<dbReference type="GeneID" id="93381265"/>
<proteinExistence type="predicted"/>
<protein>
    <submittedName>
        <fullName evidence="1">Uncharacterized protein</fullName>
    </submittedName>
</protein>
<gene>
    <name evidence="1" type="ORF">ERS075579_02155</name>
</gene>
<reference evidence="1 2" key="1">
    <citation type="submission" date="2015-03" db="EMBL/GenBank/DDBJ databases">
        <authorList>
            <person name="Murphy D."/>
        </authorList>
    </citation>
    <scope>NUCLEOTIDE SEQUENCE [LARGE SCALE GENOMIC DNA]</scope>
    <source>
        <strain evidence="1 2">PAP088</strain>
    </source>
</reference>
<accession>A0A0U0WNM3</accession>
<dbReference type="OMA" id="TEWFGRY"/>
<dbReference type="AlphaFoldDB" id="A0A0U0WNM3"/>
<sequence>MDADLINEAIVTSIQDSAIPRVDLQKLTDQYGQDEGNQLGEQVVKIVREAVAMPIDWGTMTLAEGVNDIMGRFSQKHPELSPQALEEIGRCVGWQLR</sequence>
<dbReference type="EMBL" id="CSWP01000003">
    <property type="protein sequence ID" value="CPV49835.1"/>
    <property type="molecule type" value="Genomic_DNA"/>
</dbReference>
<dbReference type="Proteomes" id="UP000045782">
    <property type="component" value="Unassembled WGS sequence"/>
</dbReference>
<name>A0A0U0WNM3_9MYCO</name>
<evidence type="ECO:0000313" key="1">
    <source>
        <dbReference type="EMBL" id="CPV49835.1"/>
    </source>
</evidence>
<evidence type="ECO:0000313" key="2">
    <source>
        <dbReference type="Proteomes" id="UP000045782"/>
    </source>
</evidence>
<dbReference type="PATRIC" id="fig|36809.44.peg.4570"/>
<organism evidence="1 2">
    <name type="scientific">Mycobacteroides abscessus</name>
    <dbReference type="NCBI Taxonomy" id="36809"/>
    <lineage>
        <taxon>Bacteria</taxon>
        <taxon>Bacillati</taxon>
        <taxon>Actinomycetota</taxon>
        <taxon>Actinomycetes</taxon>
        <taxon>Mycobacteriales</taxon>
        <taxon>Mycobacteriaceae</taxon>
        <taxon>Mycobacteroides</taxon>
    </lineage>
</organism>